<accession>I0H3V7</accession>
<evidence type="ECO:0000313" key="1">
    <source>
        <dbReference type="EMBL" id="BAL87694.1"/>
    </source>
</evidence>
<dbReference type="Proteomes" id="UP000007882">
    <property type="component" value="Chromosome"/>
</dbReference>
<dbReference type="OrthoDB" id="9945197at2"/>
<dbReference type="RefSeq" id="WP_014442589.1">
    <property type="nucleotide sequence ID" value="NC_017093.1"/>
</dbReference>
<proteinExistence type="predicted"/>
<dbReference type="AlphaFoldDB" id="I0H3V7"/>
<protein>
    <submittedName>
        <fullName evidence="1">Uncharacterized protein</fullName>
    </submittedName>
</protein>
<dbReference type="STRING" id="512565.AMIS_24740"/>
<dbReference type="KEGG" id="ams:AMIS_24740"/>
<gene>
    <name evidence="1" type="ordered locus">AMIS_24740</name>
</gene>
<sequence>MSEEEELIEPHPDLVRLCEALNLPKPGPWTRAEMDEFWEKEKRADEVVAEMMARRARRAA</sequence>
<evidence type="ECO:0000313" key="2">
    <source>
        <dbReference type="Proteomes" id="UP000007882"/>
    </source>
</evidence>
<keyword evidence="2" id="KW-1185">Reference proteome</keyword>
<organism evidence="1 2">
    <name type="scientific">Actinoplanes missouriensis (strain ATCC 14538 / DSM 43046 / CBS 188.64 / JCM 3121 / NBRC 102363 / NCIMB 12654 / NRRL B-3342 / UNCC 431)</name>
    <dbReference type="NCBI Taxonomy" id="512565"/>
    <lineage>
        <taxon>Bacteria</taxon>
        <taxon>Bacillati</taxon>
        <taxon>Actinomycetota</taxon>
        <taxon>Actinomycetes</taxon>
        <taxon>Micromonosporales</taxon>
        <taxon>Micromonosporaceae</taxon>
        <taxon>Actinoplanes</taxon>
    </lineage>
</organism>
<dbReference type="HOGENOM" id="CLU_2930723_0_0_11"/>
<dbReference type="EMBL" id="AP012319">
    <property type="protein sequence ID" value="BAL87694.1"/>
    <property type="molecule type" value="Genomic_DNA"/>
</dbReference>
<dbReference type="PATRIC" id="fig|512565.3.peg.2473"/>
<reference evidence="1 2" key="1">
    <citation type="submission" date="2012-02" db="EMBL/GenBank/DDBJ databases">
        <title>Complete genome sequence of Actinoplanes missouriensis 431 (= NBRC 102363).</title>
        <authorList>
            <person name="Ohnishi Y."/>
            <person name="Ishikawa J."/>
            <person name="Sekine M."/>
            <person name="Hosoyama A."/>
            <person name="Harada T."/>
            <person name="Narita H."/>
            <person name="Hata T."/>
            <person name="Konno Y."/>
            <person name="Tutikane K."/>
            <person name="Fujita N."/>
            <person name="Horinouchi S."/>
            <person name="Hayakawa M."/>
        </authorList>
    </citation>
    <scope>NUCLEOTIDE SEQUENCE [LARGE SCALE GENOMIC DNA]</scope>
    <source>
        <strain evidence="2">ATCC 14538 / DSM 43046 / CBS 188.64 / JCM 3121 / NBRC 102363 / NCIMB 12654 / NRRL B-3342 / UNCC 431</strain>
    </source>
</reference>
<name>I0H3V7_ACTM4</name>